<evidence type="ECO:0000313" key="2">
    <source>
        <dbReference type="Proteomes" id="UP000015105"/>
    </source>
</evidence>
<reference evidence="1" key="3">
    <citation type="journal article" date="2017" name="Nature">
        <title>Genome sequence of the progenitor of the wheat D genome Aegilops tauschii.</title>
        <authorList>
            <person name="Luo M.C."/>
            <person name="Gu Y.Q."/>
            <person name="Puiu D."/>
            <person name="Wang H."/>
            <person name="Twardziok S.O."/>
            <person name="Deal K.R."/>
            <person name="Huo N."/>
            <person name="Zhu T."/>
            <person name="Wang L."/>
            <person name="Wang Y."/>
            <person name="McGuire P.E."/>
            <person name="Liu S."/>
            <person name="Long H."/>
            <person name="Ramasamy R.K."/>
            <person name="Rodriguez J.C."/>
            <person name="Van S.L."/>
            <person name="Yuan L."/>
            <person name="Wang Z."/>
            <person name="Xia Z."/>
            <person name="Xiao L."/>
            <person name="Anderson O.D."/>
            <person name="Ouyang S."/>
            <person name="Liang Y."/>
            <person name="Zimin A.V."/>
            <person name="Pertea G."/>
            <person name="Qi P."/>
            <person name="Bennetzen J.L."/>
            <person name="Dai X."/>
            <person name="Dawson M.W."/>
            <person name="Muller H.G."/>
            <person name="Kugler K."/>
            <person name="Rivarola-Duarte L."/>
            <person name="Spannagl M."/>
            <person name="Mayer K.F.X."/>
            <person name="Lu F.H."/>
            <person name="Bevan M.W."/>
            <person name="Leroy P."/>
            <person name="Li P."/>
            <person name="You F.M."/>
            <person name="Sun Q."/>
            <person name="Liu Z."/>
            <person name="Lyons E."/>
            <person name="Wicker T."/>
            <person name="Salzberg S.L."/>
            <person name="Devos K.M."/>
            <person name="Dvorak J."/>
        </authorList>
    </citation>
    <scope>NUCLEOTIDE SEQUENCE [LARGE SCALE GENOMIC DNA]</scope>
    <source>
        <strain evidence="1">cv. AL8/78</strain>
    </source>
</reference>
<reference evidence="2" key="1">
    <citation type="journal article" date="2014" name="Science">
        <title>Ancient hybridizations among the ancestral genomes of bread wheat.</title>
        <authorList>
            <consortium name="International Wheat Genome Sequencing Consortium,"/>
            <person name="Marcussen T."/>
            <person name="Sandve S.R."/>
            <person name="Heier L."/>
            <person name="Spannagl M."/>
            <person name="Pfeifer M."/>
            <person name="Jakobsen K.S."/>
            <person name="Wulff B.B."/>
            <person name="Steuernagel B."/>
            <person name="Mayer K.F."/>
            <person name="Olsen O.A."/>
        </authorList>
    </citation>
    <scope>NUCLEOTIDE SEQUENCE [LARGE SCALE GENOMIC DNA]</scope>
    <source>
        <strain evidence="2">cv. AL8/78</strain>
    </source>
</reference>
<reference evidence="1" key="5">
    <citation type="journal article" date="2021" name="G3 (Bethesda)">
        <title>Aegilops tauschii genome assembly Aet v5.0 features greater sequence contiguity and improved annotation.</title>
        <authorList>
            <person name="Wang L."/>
            <person name="Zhu T."/>
            <person name="Rodriguez J.C."/>
            <person name="Deal K.R."/>
            <person name="Dubcovsky J."/>
            <person name="McGuire P.E."/>
            <person name="Lux T."/>
            <person name="Spannagl M."/>
            <person name="Mayer K.F.X."/>
            <person name="Baldrich P."/>
            <person name="Meyers B.C."/>
            <person name="Huo N."/>
            <person name="Gu Y.Q."/>
            <person name="Zhou H."/>
            <person name="Devos K.M."/>
            <person name="Bennetzen J.L."/>
            <person name="Unver T."/>
            <person name="Budak H."/>
            <person name="Gulick P.J."/>
            <person name="Galiba G."/>
            <person name="Kalapos B."/>
            <person name="Nelson D.R."/>
            <person name="Li P."/>
            <person name="You F.M."/>
            <person name="Luo M.C."/>
            <person name="Dvorak J."/>
        </authorList>
    </citation>
    <scope>NUCLEOTIDE SEQUENCE [LARGE SCALE GENOMIC DNA]</scope>
    <source>
        <strain evidence="1">cv. AL8/78</strain>
    </source>
</reference>
<keyword evidence="2" id="KW-1185">Reference proteome</keyword>
<sequence length="89" mass="10875">MCLHYQFTQMYAISFLTDSYWRIKLSRNQQNVRITLQRLSIFVNMKPYESYFLKYVCLPPAPYHLSSVHFRCFVIRHTAAVNFFENFHR</sequence>
<dbReference type="Proteomes" id="UP000015105">
    <property type="component" value="Chromosome 6D"/>
</dbReference>
<dbReference type="EnsemblPlants" id="AET6Gv20386800.12">
    <property type="protein sequence ID" value="AET6Gv20386800.12"/>
    <property type="gene ID" value="AET6Gv20386800"/>
</dbReference>
<dbReference type="AlphaFoldDB" id="A0A453NI85"/>
<accession>A0A453NI85</accession>
<name>A0A453NI85_AEGTS</name>
<dbReference type="Gramene" id="AET6Gv20386800.12">
    <property type="protein sequence ID" value="AET6Gv20386800.12"/>
    <property type="gene ID" value="AET6Gv20386800"/>
</dbReference>
<organism evidence="1 2">
    <name type="scientific">Aegilops tauschii subsp. strangulata</name>
    <name type="common">Goatgrass</name>
    <dbReference type="NCBI Taxonomy" id="200361"/>
    <lineage>
        <taxon>Eukaryota</taxon>
        <taxon>Viridiplantae</taxon>
        <taxon>Streptophyta</taxon>
        <taxon>Embryophyta</taxon>
        <taxon>Tracheophyta</taxon>
        <taxon>Spermatophyta</taxon>
        <taxon>Magnoliopsida</taxon>
        <taxon>Liliopsida</taxon>
        <taxon>Poales</taxon>
        <taxon>Poaceae</taxon>
        <taxon>BOP clade</taxon>
        <taxon>Pooideae</taxon>
        <taxon>Triticodae</taxon>
        <taxon>Triticeae</taxon>
        <taxon>Triticinae</taxon>
        <taxon>Aegilops</taxon>
    </lineage>
</organism>
<protein>
    <submittedName>
        <fullName evidence="1">Uncharacterized protein</fullName>
    </submittedName>
</protein>
<reference evidence="1" key="4">
    <citation type="submission" date="2019-03" db="UniProtKB">
        <authorList>
            <consortium name="EnsemblPlants"/>
        </authorList>
    </citation>
    <scope>IDENTIFICATION</scope>
</reference>
<proteinExistence type="predicted"/>
<reference evidence="2" key="2">
    <citation type="journal article" date="2017" name="Nat. Plants">
        <title>The Aegilops tauschii genome reveals multiple impacts of transposons.</title>
        <authorList>
            <person name="Zhao G."/>
            <person name="Zou C."/>
            <person name="Li K."/>
            <person name="Wang K."/>
            <person name="Li T."/>
            <person name="Gao L."/>
            <person name="Zhang X."/>
            <person name="Wang H."/>
            <person name="Yang Z."/>
            <person name="Liu X."/>
            <person name="Jiang W."/>
            <person name="Mao L."/>
            <person name="Kong X."/>
            <person name="Jiao Y."/>
            <person name="Jia J."/>
        </authorList>
    </citation>
    <scope>NUCLEOTIDE SEQUENCE [LARGE SCALE GENOMIC DNA]</scope>
    <source>
        <strain evidence="2">cv. AL8/78</strain>
    </source>
</reference>
<evidence type="ECO:0000313" key="1">
    <source>
        <dbReference type="EnsemblPlants" id="AET6Gv20386800.12"/>
    </source>
</evidence>